<evidence type="ECO:0000259" key="4">
    <source>
        <dbReference type="PROSITE" id="PS50987"/>
    </source>
</evidence>
<keyword evidence="2" id="KW-0238">DNA-binding</keyword>
<name>A0A133KBJ1_HEYCO</name>
<dbReference type="PANTHER" id="PTHR33154">
    <property type="entry name" value="TRANSCRIPTIONAL REGULATOR, ARSR FAMILY"/>
    <property type="match status" value="1"/>
</dbReference>
<evidence type="ECO:0000313" key="6">
    <source>
        <dbReference type="Proteomes" id="UP000070376"/>
    </source>
</evidence>
<dbReference type="PROSITE" id="PS50987">
    <property type="entry name" value="HTH_ARSR_2"/>
    <property type="match status" value="1"/>
</dbReference>
<evidence type="ECO:0000256" key="2">
    <source>
        <dbReference type="ARBA" id="ARBA00023125"/>
    </source>
</evidence>
<dbReference type="PANTHER" id="PTHR33154:SF33">
    <property type="entry name" value="TRANSCRIPTIONAL REPRESSOR SDPR"/>
    <property type="match status" value="1"/>
</dbReference>
<dbReference type="GO" id="GO:0003677">
    <property type="term" value="F:DNA binding"/>
    <property type="evidence" value="ECO:0007669"/>
    <property type="project" value="UniProtKB-KW"/>
</dbReference>
<keyword evidence="3" id="KW-0804">Transcription</keyword>
<proteinExistence type="predicted"/>
<protein>
    <submittedName>
        <fullName evidence="5">Transcriptional regulator, ArsR family</fullName>
    </submittedName>
</protein>
<evidence type="ECO:0000256" key="1">
    <source>
        <dbReference type="ARBA" id="ARBA00023015"/>
    </source>
</evidence>
<dbReference type="AlphaFoldDB" id="A0A133KBJ1"/>
<dbReference type="CDD" id="cd00090">
    <property type="entry name" value="HTH_ARSR"/>
    <property type="match status" value="1"/>
</dbReference>
<dbReference type="GO" id="GO:0003700">
    <property type="term" value="F:DNA-binding transcription factor activity"/>
    <property type="evidence" value="ECO:0007669"/>
    <property type="project" value="InterPro"/>
</dbReference>
<reference evidence="6" key="1">
    <citation type="submission" date="2016-01" db="EMBL/GenBank/DDBJ databases">
        <authorList>
            <person name="Mitreva M."/>
            <person name="Pepin K.H."/>
            <person name="Mihindukulasuriya K.A."/>
            <person name="Fulton R."/>
            <person name="Fronick C."/>
            <person name="O'Laughlin M."/>
            <person name="Miner T."/>
            <person name="Herter B."/>
            <person name="Rosa B.A."/>
            <person name="Cordes M."/>
            <person name="Tomlinson C."/>
            <person name="Wollam A."/>
            <person name="Palsikar V.B."/>
            <person name="Mardis E.R."/>
            <person name="Wilson R.K."/>
        </authorList>
    </citation>
    <scope>NUCLEOTIDE SEQUENCE [LARGE SCALE GENOMIC DNA]</scope>
    <source>
        <strain evidence="6">GED7749B</strain>
    </source>
</reference>
<evidence type="ECO:0000256" key="3">
    <source>
        <dbReference type="ARBA" id="ARBA00023163"/>
    </source>
</evidence>
<dbReference type="Pfam" id="PF01022">
    <property type="entry name" value="HTH_5"/>
    <property type="match status" value="1"/>
</dbReference>
<keyword evidence="1" id="KW-0805">Transcription regulation</keyword>
<dbReference type="PATRIC" id="fig|1398.22.peg.3644"/>
<organism evidence="5 6">
    <name type="scientific">Heyndrickxia coagulans</name>
    <name type="common">Weizmannia coagulans</name>
    <dbReference type="NCBI Taxonomy" id="1398"/>
    <lineage>
        <taxon>Bacteria</taxon>
        <taxon>Bacillati</taxon>
        <taxon>Bacillota</taxon>
        <taxon>Bacilli</taxon>
        <taxon>Bacillales</taxon>
        <taxon>Bacillaceae</taxon>
        <taxon>Heyndrickxia</taxon>
    </lineage>
</organism>
<dbReference type="SUPFAM" id="SSF46785">
    <property type="entry name" value="Winged helix' DNA-binding domain"/>
    <property type="match status" value="1"/>
</dbReference>
<comment type="caution">
    <text evidence="5">The sequence shown here is derived from an EMBL/GenBank/DDBJ whole genome shotgun (WGS) entry which is preliminary data.</text>
</comment>
<dbReference type="Proteomes" id="UP000070376">
    <property type="component" value="Unassembled WGS sequence"/>
</dbReference>
<dbReference type="InterPro" id="IPR036388">
    <property type="entry name" value="WH-like_DNA-bd_sf"/>
</dbReference>
<feature type="domain" description="HTH arsR-type" evidence="4">
    <location>
        <begin position="109"/>
        <end position="214"/>
    </location>
</feature>
<sequence>MKILQTFQDFDCLKKIQCQIFFKQNLCIPVIDWLANCFRLFHFQTLQDNPFLTSFIDGTCPRDTLLNKELLWLKKMEGADLEFKARTMDLMEPFLDFVSKSCVDISLFFDIMICMELMEIFKALSNESRLQILQWLKEPDRHFTPHEGIDMNTTGVCVSQITDKLKMTQSTASQYLSILQRAGLITAERIGKYTYYKRDEEAIKKIATLFEKNI</sequence>
<dbReference type="Gene3D" id="1.10.10.10">
    <property type="entry name" value="Winged helix-like DNA-binding domain superfamily/Winged helix DNA-binding domain"/>
    <property type="match status" value="1"/>
</dbReference>
<dbReference type="InterPro" id="IPR011991">
    <property type="entry name" value="ArsR-like_HTH"/>
</dbReference>
<dbReference type="SMART" id="SM00418">
    <property type="entry name" value="HTH_ARSR"/>
    <property type="match status" value="1"/>
</dbReference>
<dbReference type="InterPro" id="IPR001845">
    <property type="entry name" value="HTH_ArsR_DNA-bd_dom"/>
</dbReference>
<evidence type="ECO:0000313" key="5">
    <source>
        <dbReference type="EMBL" id="KWZ76900.1"/>
    </source>
</evidence>
<accession>A0A133KBJ1</accession>
<gene>
    <name evidence="5" type="ORF">HMPREF3213_03637</name>
</gene>
<dbReference type="EMBL" id="LRPN01000185">
    <property type="protein sequence ID" value="KWZ76900.1"/>
    <property type="molecule type" value="Genomic_DNA"/>
</dbReference>
<dbReference type="InterPro" id="IPR051081">
    <property type="entry name" value="HTH_MetalResp_TranReg"/>
</dbReference>
<dbReference type="InterPro" id="IPR036390">
    <property type="entry name" value="WH_DNA-bd_sf"/>
</dbReference>